<reference evidence="1 2" key="1">
    <citation type="submission" date="2016-11" db="EMBL/GenBank/DDBJ databases">
        <title>Trade-off between light-utilization and light-protection in marine flavobacteria.</title>
        <authorList>
            <person name="Kumagai Y."/>
        </authorList>
    </citation>
    <scope>NUCLEOTIDE SEQUENCE [LARGE SCALE GENOMIC DNA]</scope>
    <source>
        <strain evidence="1 2">JCM 13191</strain>
    </source>
</reference>
<evidence type="ECO:0000313" key="1">
    <source>
        <dbReference type="EMBL" id="ARN76543.1"/>
    </source>
</evidence>
<dbReference type="Proteomes" id="UP000193431">
    <property type="component" value="Chromosome"/>
</dbReference>
<dbReference type="AlphaFoldDB" id="A0A1W6MG12"/>
<dbReference type="STRING" id="331648.BST97_00170"/>
<dbReference type="OrthoDB" id="1359999at2"/>
<sequence>MISVFMIPRQQLYKLIMVRWYWLKIQYKKLMESNQEINFRRLEDLKQAIGGKKNIVVMCSGPTANRMQPSQDDFYLVTNDSYKLVQNQDFLYYVHDGFFIRRFFANQPFCDNHDKSIFLYRSLNKPHLGNFKHFLKRKRHLSNQNFVISDFEDNVAHANDNYDDFHNFFEKHQIHTKIQNSGIFLLLLGFYIAYHNDLNLKIYGLDLGLGGKVHFEKGGFIGVSITHDRVKVNTKLQLDRMYQILGNRIENHSNFNSNVE</sequence>
<proteinExistence type="predicted"/>
<dbReference type="RefSeq" id="WP_085765345.1">
    <property type="nucleotide sequence ID" value="NZ_CP019344.1"/>
</dbReference>
<organism evidence="1 2">
    <name type="scientific">Nonlabens spongiae</name>
    <dbReference type="NCBI Taxonomy" id="331648"/>
    <lineage>
        <taxon>Bacteria</taxon>
        <taxon>Pseudomonadati</taxon>
        <taxon>Bacteroidota</taxon>
        <taxon>Flavobacteriia</taxon>
        <taxon>Flavobacteriales</taxon>
        <taxon>Flavobacteriaceae</taxon>
        <taxon>Nonlabens</taxon>
    </lineage>
</organism>
<gene>
    <name evidence="1" type="ORF">BST97_00170</name>
</gene>
<evidence type="ECO:0000313" key="2">
    <source>
        <dbReference type="Proteomes" id="UP000193431"/>
    </source>
</evidence>
<name>A0A1W6MG12_9FLAO</name>
<keyword evidence="2" id="KW-1185">Reference proteome</keyword>
<dbReference type="EMBL" id="CP019344">
    <property type="protein sequence ID" value="ARN76543.1"/>
    <property type="molecule type" value="Genomic_DNA"/>
</dbReference>
<accession>A0A1W6MG12</accession>
<protein>
    <submittedName>
        <fullName evidence="1">Uncharacterized protein</fullName>
    </submittedName>
</protein>